<reference evidence="1 2" key="1">
    <citation type="submission" date="2024-05" db="EMBL/GenBank/DDBJ databases">
        <authorList>
            <person name="Wallberg A."/>
        </authorList>
    </citation>
    <scope>NUCLEOTIDE SEQUENCE [LARGE SCALE GENOMIC DNA]</scope>
</reference>
<dbReference type="Proteomes" id="UP001497623">
    <property type="component" value="Unassembled WGS sequence"/>
</dbReference>
<accession>A0AAV2RXZ2</accession>
<dbReference type="PANTHER" id="PTHR34717:SF1">
    <property type="entry name" value="EG:BACR7A4.20 PROTEIN"/>
    <property type="match status" value="1"/>
</dbReference>
<keyword evidence="2" id="KW-1185">Reference proteome</keyword>
<feature type="non-terminal residue" evidence="1">
    <location>
        <position position="107"/>
    </location>
</feature>
<sequence length="107" mass="12742">QKDVVLDLQFQSSLPYFDYDSQMDPVAAAKAFAYETWTREYFMSLKEHHQTHYEQMGHIGGTATIDGIKHQLHMQSFRDHSYGKMRDWRLMHRYVFHHVFLKDGSMG</sequence>
<protein>
    <submittedName>
        <fullName evidence="1">Uncharacterized protein</fullName>
    </submittedName>
</protein>
<proteinExistence type="predicted"/>
<organism evidence="1 2">
    <name type="scientific">Meganyctiphanes norvegica</name>
    <name type="common">Northern krill</name>
    <name type="synonym">Thysanopoda norvegica</name>
    <dbReference type="NCBI Taxonomy" id="48144"/>
    <lineage>
        <taxon>Eukaryota</taxon>
        <taxon>Metazoa</taxon>
        <taxon>Ecdysozoa</taxon>
        <taxon>Arthropoda</taxon>
        <taxon>Crustacea</taxon>
        <taxon>Multicrustacea</taxon>
        <taxon>Malacostraca</taxon>
        <taxon>Eumalacostraca</taxon>
        <taxon>Eucarida</taxon>
        <taxon>Euphausiacea</taxon>
        <taxon>Euphausiidae</taxon>
        <taxon>Meganyctiphanes</taxon>
    </lineage>
</organism>
<gene>
    <name evidence="1" type="ORF">MNOR_LOCUS29685</name>
</gene>
<dbReference type="PANTHER" id="PTHR34717">
    <property type="entry name" value="EG:BACR7A4.20 PROTEIN"/>
    <property type="match status" value="1"/>
</dbReference>
<dbReference type="AlphaFoldDB" id="A0AAV2RXZ2"/>
<comment type="caution">
    <text evidence="1">The sequence shown here is derived from an EMBL/GenBank/DDBJ whole genome shotgun (WGS) entry which is preliminary data.</text>
</comment>
<name>A0AAV2RXZ2_MEGNR</name>
<feature type="non-terminal residue" evidence="1">
    <location>
        <position position="1"/>
    </location>
</feature>
<dbReference type="EMBL" id="CAXKWB010034823">
    <property type="protein sequence ID" value="CAL4145451.1"/>
    <property type="molecule type" value="Genomic_DNA"/>
</dbReference>
<evidence type="ECO:0000313" key="2">
    <source>
        <dbReference type="Proteomes" id="UP001497623"/>
    </source>
</evidence>
<evidence type="ECO:0000313" key="1">
    <source>
        <dbReference type="EMBL" id="CAL4145451.1"/>
    </source>
</evidence>